<dbReference type="InterPro" id="IPR045151">
    <property type="entry name" value="DCAF8"/>
</dbReference>
<gene>
    <name evidence="3" type="ORF">ACAOBT_LOCUS6099</name>
</gene>
<keyword evidence="1" id="KW-0853">WD repeat</keyword>
<evidence type="ECO:0000313" key="4">
    <source>
        <dbReference type="Proteomes" id="UP001152888"/>
    </source>
</evidence>
<accession>A0A9P0NZB5</accession>
<dbReference type="AlphaFoldDB" id="A0A9P0NZB5"/>
<sequence>MRRDFTIEERTNNEMNQKRKSVFKHIYERQYLTKLPKLSEVTKDDEGLVQRLDLLKSLPIHEGCVNTICWNETGEYMLSGSDDQHLVITNGYDYKVKANYHTSHRANIFSAKFLPCTNDTQIVSCAGDGVILHTDLNRPQETYDSQLLCHAGTTTYEVITIPNDPFSFLSCGEDGTVRWFDLRSKSRVANTSLHKWRQIQILR</sequence>
<dbReference type="Pfam" id="PF00400">
    <property type="entry name" value="WD40"/>
    <property type="match status" value="1"/>
</dbReference>
<organism evidence="3 4">
    <name type="scientific">Acanthoscelides obtectus</name>
    <name type="common">Bean weevil</name>
    <name type="synonym">Bruchus obtectus</name>
    <dbReference type="NCBI Taxonomy" id="200917"/>
    <lineage>
        <taxon>Eukaryota</taxon>
        <taxon>Metazoa</taxon>
        <taxon>Ecdysozoa</taxon>
        <taxon>Arthropoda</taxon>
        <taxon>Hexapoda</taxon>
        <taxon>Insecta</taxon>
        <taxon>Pterygota</taxon>
        <taxon>Neoptera</taxon>
        <taxon>Endopterygota</taxon>
        <taxon>Coleoptera</taxon>
        <taxon>Polyphaga</taxon>
        <taxon>Cucujiformia</taxon>
        <taxon>Chrysomeloidea</taxon>
        <taxon>Chrysomelidae</taxon>
        <taxon>Bruchinae</taxon>
        <taxon>Bruchini</taxon>
        <taxon>Acanthoscelides</taxon>
    </lineage>
</organism>
<evidence type="ECO:0000256" key="2">
    <source>
        <dbReference type="ARBA" id="ARBA00022737"/>
    </source>
</evidence>
<proteinExistence type="predicted"/>
<dbReference type="OrthoDB" id="4869960at2759"/>
<dbReference type="SMART" id="SM00320">
    <property type="entry name" value="WD40"/>
    <property type="match status" value="3"/>
</dbReference>
<dbReference type="GO" id="GO:0045944">
    <property type="term" value="P:positive regulation of transcription by RNA polymerase II"/>
    <property type="evidence" value="ECO:0007669"/>
    <property type="project" value="TreeGrafter"/>
</dbReference>
<keyword evidence="4" id="KW-1185">Reference proteome</keyword>
<reference evidence="3" key="1">
    <citation type="submission" date="2022-03" db="EMBL/GenBank/DDBJ databases">
        <authorList>
            <person name="Sayadi A."/>
        </authorList>
    </citation>
    <scope>NUCLEOTIDE SEQUENCE</scope>
</reference>
<keyword evidence="2" id="KW-0677">Repeat</keyword>
<dbReference type="Proteomes" id="UP001152888">
    <property type="component" value="Unassembled WGS sequence"/>
</dbReference>
<dbReference type="EMBL" id="CAKOFQ010006720">
    <property type="protein sequence ID" value="CAH1964978.1"/>
    <property type="molecule type" value="Genomic_DNA"/>
</dbReference>
<evidence type="ECO:0000313" key="3">
    <source>
        <dbReference type="EMBL" id="CAH1964978.1"/>
    </source>
</evidence>
<dbReference type="Gene3D" id="2.130.10.10">
    <property type="entry name" value="YVTN repeat-like/Quinoprotein amine dehydrogenase"/>
    <property type="match status" value="1"/>
</dbReference>
<dbReference type="PANTHER" id="PTHR15574">
    <property type="entry name" value="WD REPEAT DOMAIN-CONTAINING FAMILY"/>
    <property type="match status" value="1"/>
</dbReference>
<dbReference type="GO" id="GO:0005737">
    <property type="term" value="C:cytoplasm"/>
    <property type="evidence" value="ECO:0007669"/>
    <property type="project" value="TreeGrafter"/>
</dbReference>
<dbReference type="SUPFAM" id="SSF50978">
    <property type="entry name" value="WD40 repeat-like"/>
    <property type="match status" value="1"/>
</dbReference>
<comment type="caution">
    <text evidence="3">The sequence shown here is derived from an EMBL/GenBank/DDBJ whole genome shotgun (WGS) entry which is preliminary data.</text>
</comment>
<dbReference type="InterPro" id="IPR036322">
    <property type="entry name" value="WD40_repeat_dom_sf"/>
</dbReference>
<protein>
    <submittedName>
        <fullName evidence="3">Uncharacterized protein</fullName>
    </submittedName>
</protein>
<dbReference type="PANTHER" id="PTHR15574:SF39">
    <property type="entry name" value="DDB1- AND CUL4-ASSOCIATED FACTOR 6"/>
    <property type="match status" value="1"/>
</dbReference>
<evidence type="ECO:0000256" key="1">
    <source>
        <dbReference type="ARBA" id="ARBA00022574"/>
    </source>
</evidence>
<dbReference type="GO" id="GO:0080008">
    <property type="term" value="C:Cul4-RING E3 ubiquitin ligase complex"/>
    <property type="evidence" value="ECO:0007669"/>
    <property type="project" value="TreeGrafter"/>
</dbReference>
<dbReference type="InterPro" id="IPR001680">
    <property type="entry name" value="WD40_rpt"/>
</dbReference>
<dbReference type="InterPro" id="IPR015943">
    <property type="entry name" value="WD40/YVTN_repeat-like_dom_sf"/>
</dbReference>
<name>A0A9P0NZB5_ACAOB</name>